<dbReference type="InterPro" id="IPR002833">
    <property type="entry name" value="PTH2"/>
</dbReference>
<organism evidence="5 6">
    <name type="scientific">Rotaria magnacalcarata</name>
    <dbReference type="NCBI Taxonomy" id="392030"/>
    <lineage>
        <taxon>Eukaryota</taxon>
        <taxon>Metazoa</taxon>
        <taxon>Spiralia</taxon>
        <taxon>Gnathifera</taxon>
        <taxon>Rotifera</taxon>
        <taxon>Eurotatoria</taxon>
        <taxon>Bdelloidea</taxon>
        <taxon>Philodinida</taxon>
        <taxon>Philodinidae</taxon>
        <taxon>Rotaria</taxon>
    </lineage>
</organism>
<dbReference type="EMBL" id="CAJOBI010112855">
    <property type="protein sequence ID" value="CAF4641112.1"/>
    <property type="molecule type" value="Genomic_DNA"/>
</dbReference>
<dbReference type="SUPFAM" id="SSF102462">
    <property type="entry name" value="Peptidyl-tRNA hydrolase II"/>
    <property type="match status" value="1"/>
</dbReference>
<comment type="caution">
    <text evidence="5">The sequence shown here is derived from an EMBL/GenBank/DDBJ whole genome shotgun (WGS) entry which is preliminary data.</text>
</comment>
<name>A0A8S3BHL5_9BILA</name>
<reference evidence="5" key="1">
    <citation type="submission" date="2021-02" db="EMBL/GenBank/DDBJ databases">
        <authorList>
            <person name="Nowell W R."/>
        </authorList>
    </citation>
    <scope>NUCLEOTIDE SEQUENCE</scope>
</reference>
<sequence>MAAQVAHSAVDLYQKILDQRLMAINFWRISGQKKIVVRG</sequence>
<gene>
    <name evidence="4" type="ORF">SMN809_LOCUS40691</name>
    <name evidence="5" type="ORF">SMN809_LOCUS48366</name>
</gene>
<dbReference type="EMBL" id="CAJOBI010155205">
    <property type="protein sequence ID" value="CAF4828492.1"/>
    <property type="molecule type" value="Genomic_DNA"/>
</dbReference>
<dbReference type="AlphaFoldDB" id="A0A8S3BHL5"/>
<keyword evidence="2" id="KW-0378">Hydrolase</keyword>
<feature type="non-terminal residue" evidence="5">
    <location>
        <position position="39"/>
    </location>
</feature>
<dbReference type="GO" id="GO:0004045">
    <property type="term" value="F:peptidyl-tRNA hydrolase activity"/>
    <property type="evidence" value="ECO:0007669"/>
    <property type="project" value="UniProtKB-EC"/>
</dbReference>
<dbReference type="EC" id="3.1.1.29" evidence="1"/>
<evidence type="ECO:0000313" key="5">
    <source>
        <dbReference type="EMBL" id="CAF4828492.1"/>
    </source>
</evidence>
<evidence type="ECO:0000313" key="4">
    <source>
        <dbReference type="EMBL" id="CAF4641112.1"/>
    </source>
</evidence>
<accession>A0A8S3BHL5</accession>
<evidence type="ECO:0000313" key="6">
    <source>
        <dbReference type="Proteomes" id="UP000676336"/>
    </source>
</evidence>
<evidence type="ECO:0000256" key="1">
    <source>
        <dbReference type="ARBA" id="ARBA00013260"/>
    </source>
</evidence>
<dbReference type="Gene3D" id="3.40.1490.10">
    <property type="entry name" value="Bit1"/>
    <property type="match status" value="1"/>
</dbReference>
<dbReference type="Proteomes" id="UP000676336">
    <property type="component" value="Unassembled WGS sequence"/>
</dbReference>
<evidence type="ECO:0000256" key="2">
    <source>
        <dbReference type="ARBA" id="ARBA00022801"/>
    </source>
</evidence>
<dbReference type="InterPro" id="IPR023476">
    <property type="entry name" value="Pep_tRNA_hydro_II_dom_sf"/>
</dbReference>
<comment type="catalytic activity">
    <reaction evidence="3">
        <text>an N-acyl-L-alpha-aminoacyl-tRNA + H2O = an N-acyl-L-amino acid + a tRNA + H(+)</text>
        <dbReference type="Rhea" id="RHEA:54448"/>
        <dbReference type="Rhea" id="RHEA-COMP:10123"/>
        <dbReference type="Rhea" id="RHEA-COMP:13883"/>
        <dbReference type="ChEBI" id="CHEBI:15377"/>
        <dbReference type="ChEBI" id="CHEBI:15378"/>
        <dbReference type="ChEBI" id="CHEBI:59874"/>
        <dbReference type="ChEBI" id="CHEBI:78442"/>
        <dbReference type="ChEBI" id="CHEBI:138191"/>
        <dbReference type="EC" id="3.1.1.29"/>
    </reaction>
</comment>
<protein>
    <recommendedName>
        <fullName evidence="1">peptidyl-tRNA hydrolase</fullName>
        <ecNumber evidence="1">3.1.1.29</ecNumber>
    </recommendedName>
</protein>
<evidence type="ECO:0000256" key="3">
    <source>
        <dbReference type="ARBA" id="ARBA00048707"/>
    </source>
</evidence>
<proteinExistence type="predicted"/>
<dbReference type="Pfam" id="PF01981">
    <property type="entry name" value="PTH2"/>
    <property type="match status" value="1"/>
</dbReference>